<proteinExistence type="predicted"/>
<evidence type="ECO:0000313" key="2">
    <source>
        <dbReference type="Proteomes" id="UP000283785"/>
    </source>
</evidence>
<dbReference type="Proteomes" id="UP000283785">
    <property type="component" value="Unassembled WGS sequence"/>
</dbReference>
<reference evidence="1 2" key="1">
    <citation type="submission" date="2018-08" db="EMBL/GenBank/DDBJ databases">
        <title>A genome reference for cultivated species of the human gut microbiota.</title>
        <authorList>
            <person name="Zou Y."/>
            <person name="Xue W."/>
            <person name="Luo G."/>
        </authorList>
    </citation>
    <scope>NUCLEOTIDE SEQUENCE [LARGE SCALE GENOMIC DNA]</scope>
    <source>
        <strain evidence="1 2">AF12-50</strain>
    </source>
</reference>
<comment type="caution">
    <text evidence="1">The sequence shown here is derived from an EMBL/GenBank/DDBJ whole genome shotgun (WGS) entry which is preliminary data.</text>
</comment>
<accession>A0AA92TYD0</accession>
<dbReference type="SUPFAM" id="SSF49879">
    <property type="entry name" value="SMAD/FHA domain"/>
    <property type="match status" value="1"/>
</dbReference>
<evidence type="ECO:0008006" key="3">
    <source>
        <dbReference type="Google" id="ProtNLM"/>
    </source>
</evidence>
<dbReference type="InterPro" id="IPR008984">
    <property type="entry name" value="SMAD_FHA_dom_sf"/>
</dbReference>
<dbReference type="AlphaFoldDB" id="A0AA92TYD0"/>
<organism evidence="1 2">
    <name type="scientific">Segatella copri</name>
    <dbReference type="NCBI Taxonomy" id="165179"/>
    <lineage>
        <taxon>Bacteria</taxon>
        <taxon>Pseudomonadati</taxon>
        <taxon>Bacteroidota</taxon>
        <taxon>Bacteroidia</taxon>
        <taxon>Bacteroidales</taxon>
        <taxon>Prevotellaceae</taxon>
        <taxon>Segatella</taxon>
    </lineage>
</organism>
<dbReference type="EMBL" id="QSAG01000014">
    <property type="protein sequence ID" value="RGW42626.1"/>
    <property type="molecule type" value="Genomic_DNA"/>
</dbReference>
<protein>
    <recommendedName>
        <fullName evidence="3">FHA domain-containing protein</fullName>
    </recommendedName>
</protein>
<sequence length="195" mass="21655">MVKIAMEENKKPVIATKCPKCGQVVKFYSPGQGGLVKVKCPHLECGQTFGVKITEKQIRMGMDRNSEKSSHPATDPIIPTNGTPSGVVARLLQKKRHFYNKDKYYGLQLGSNTIGMYDSSSPSDIMIEGDRTISHRSVTILVEAVGHSYKYLLTVNRSKNPVYLSGKMIPVGTSVYIQLDQEFILGKTHFCLTNK</sequence>
<name>A0AA92TYD0_9BACT</name>
<gene>
    <name evidence="1" type="ORF">DWV76_08635</name>
</gene>
<evidence type="ECO:0000313" key="1">
    <source>
        <dbReference type="EMBL" id="RGW42626.1"/>
    </source>
</evidence>